<name>A0A8S5MYW3_9CAUD</name>
<reference evidence="1" key="1">
    <citation type="journal article" date="2021" name="Proc. Natl. Acad. Sci. U.S.A.">
        <title>A Catalog of Tens of Thousands of Viruses from Human Metagenomes Reveals Hidden Associations with Chronic Diseases.</title>
        <authorList>
            <person name="Tisza M.J."/>
            <person name="Buck C.B."/>
        </authorList>
    </citation>
    <scope>NUCLEOTIDE SEQUENCE</scope>
    <source>
        <strain evidence="1">CtAUQ2</strain>
    </source>
</reference>
<accession>A0A8S5MYW3</accession>
<proteinExistence type="predicted"/>
<evidence type="ECO:0000313" key="1">
    <source>
        <dbReference type="EMBL" id="DAD87529.1"/>
    </source>
</evidence>
<dbReference type="EMBL" id="BK015022">
    <property type="protein sequence ID" value="DAD87529.1"/>
    <property type="molecule type" value="Genomic_DNA"/>
</dbReference>
<sequence length="32" mass="3615">MVKTIVFVILTSEAAVKLLLTLSFTKFFIQIV</sequence>
<protein>
    <submittedName>
        <fullName evidence="1">Uncharacterized protein</fullName>
    </submittedName>
</protein>
<organism evidence="1">
    <name type="scientific">Siphoviridae sp. ctAUQ2</name>
    <dbReference type="NCBI Taxonomy" id="2826182"/>
    <lineage>
        <taxon>Viruses</taxon>
        <taxon>Duplodnaviria</taxon>
        <taxon>Heunggongvirae</taxon>
        <taxon>Uroviricota</taxon>
        <taxon>Caudoviricetes</taxon>
    </lineage>
</organism>